<dbReference type="Gene3D" id="3.30.70.1060">
    <property type="entry name" value="Dimeric alpha+beta barrel"/>
    <property type="match status" value="1"/>
</dbReference>
<dbReference type="InterPro" id="IPR005545">
    <property type="entry name" value="YCII"/>
</dbReference>
<proteinExistence type="inferred from homology"/>
<dbReference type="OrthoDB" id="668782at2"/>
<dbReference type="Pfam" id="PF03795">
    <property type="entry name" value="YCII"/>
    <property type="match status" value="1"/>
</dbReference>
<keyword evidence="4" id="KW-1185">Reference proteome</keyword>
<feature type="domain" description="YCII-related" evidence="2">
    <location>
        <begin position="1"/>
        <end position="113"/>
    </location>
</feature>
<accession>A0A543E2B5</accession>
<evidence type="ECO:0000256" key="1">
    <source>
        <dbReference type="ARBA" id="ARBA00007689"/>
    </source>
</evidence>
<dbReference type="AlphaFoldDB" id="A0A543E2B5"/>
<dbReference type="SUPFAM" id="SSF54909">
    <property type="entry name" value="Dimeric alpha+beta barrel"/>
    <property type="match status" value="1"/>
</dbReference>
<dbReference type="PANTHER" id="PTHR35174">
    <property type="entry name" value="BLL7171 PROTEIN-RELATED"/>
    <property type="match status" value="1"/>
</dbReference>
<dbReference type="PANTHER" id="PTHR35174:SF3">
    <property type="entry name" value="BLL7171 PROTEIN"/>
    <property type="match status" value="1"/>
</dbReference>
<comment type="similarity">
    <text evidence="1">Belongs to the YciI family.</text>
</comment>
<dbReference type="Proteomes" id="UP000315677">
    <property type="component" value="Unassembled WGS sequence"/>
</dbReference>
<protein>
    <recommendedName>
        <fullName evidence="2">YCII-related domain-containing protein</fullName>
    </recommendedName>
</protein>
<evidence type="ECO:0000259" key="2">
    <source>
        <dbReference type="Pfam" id="PF03795"/>
    </source>
</evidence>
<evidence type="ECO:0000313" key="4">
    <source>
        <dbReference type="Proteomes" id="UP000315677"/>
    </source>
</evidence>
<dbReference type="InterPro" id="IPR011008">
    <property type="entry name" value="Dimeric_a/b-barrel"/>
</dbReference>
<gene>
    <name evidence="3" type="ORF">FB558_2511</name>
</gene>
<dbReference type="EMBL" id="VFPA01000001">
    <property type="protein sequence ID" value="TQM15720.1"/>
    <property type="molecule type" value="Genomic_DNA"/>
</dbReference>
<evidence type="ECO:0000313" key="3">
    <source>
        <dbReference type="EMBL" id="TQM15720.1"/>
    </source>
</evidence>
<organism evidence="3 4">
    <name type="scientific">Pseudonocardia kunmingensis</name>
    <dbReference type="NCBI Taxonomy" id="630975"/>
    <lineage>
        <taxon>Bacteria</taxon>
        <taxon>Bacillati</taxon>
        <taxon>Actinomycetota</taxon>
        <taxon>Actinomycetes</taxon>
        <taxon>Pseudonocardiales</taxon>
        <taxon>Pseudonocardiaceae</taxon>
        <taxon>Pseudonocardia</taxon>
    </lineage>
</organism>
<reference evidence="3 4" key="1">
    <citation type="submission" date="2019-06" db="EMBL/GenBank/DDBJ databases">
        <title>Sequencing the genomes of 1000 actinobacteria strains.</title>
        <authorList>
            <person name="Klenk H.-P."/>
        </authorList>
    </citation>
    <scope>NUCLEOTIDE SEQUENCE [LARGE SCALE GENOMIC DNA]</scope>
    <source>
        <strain evidence="3 4">DSM 45301</strain>
    </source>
</reference>
<sequence>MKYLLIIQMNPATWESLSEDERTAIAEGQTGFMDAITATGELVGTHALADPSQSAVVRGRPGAFTVTDGPFAEAKEYMGGFYLVDCEDVERAHELAAMIPGTDRIPVEVRPVIFTAGYGLAEPAGP</sequence>
<name>A0A543E2B5_9PSEU</name>
<dbReference type="RefSeq" id="WP_142051965.1">
    <property type="nucleotide sequence ID" value="NZ_VFPA01000001.1"/>
</dbReference>
<comment type="caution">
    <text evidence="3">The sequence shown here is derived from an EMBL/GenBank/DDBJ whole genome shotgun (WGS) entry which is preliminary data.</text>
</comment>